<dbReference type="InterPro" id="IPR036906">
    <property type="entry name" value="ATPase_V1_fsu_sf"/>
</dbReference>
<evidence type="ECO:0000313" key="10">
    <source>
        <dbReference type="EMBL" id="CAF1105825.1"/>
    </source>
</evidence>
<evidence type="ECO:0000313" key="6">
    <source>
        <dbReference type="EMBL" id="CAF0996764.1"/>
    </source>
</evidence>
<keyword evidence="4 5" id="KW-0406">Ion transport</keyword>
<dbReference type="EMBL" id="CAJNOM010000127">
    <property type="protein sequence ID" value="CAF1101925.1"/>
    <property type="molecule type" value="Genomic_DNA"/>
</dbReference>
<sequence length="133" mass="14519">MTSNITPNAGPSLFGGKSKLIAVIGDEDTVTGFLLGGIGEINAKTRKPNFLIVDKNTKVSDIDETFKSFLLRDDIGIILISQHIAELIRATVDGHDKPVPAILEIPSKEHPYDPSKDSILRRARGMFSAEDFK</sequence>
<comment type="subunit">
    <text evidence="5">V-ATPase is a heteromultimeric enzyme made up of two complexes: the ATP-hydrolytic V1 complex and the proton translocation V0 complex.</text>
</comment>
<evidence type="ECO:0000313" key="16">
    <source>
        <dbReference type="Proteomes" id="UP000663881"/>
    </source>
</evidence>
<dbReference type="Proteomes" id="UP000663845">
    <property type="component" value="Unassembled WGS sequence"/>
</dbReference>
<dbReference type="Proteomes" id="UP000663868">
    <property type="component" value="Unassembled WGS sequence"/>
</dbReference>
<evidence type="ECO:0000313" key="8">
    <source>
        <dbReference type="EMBL" id="CAF1030857.1"/>
    </source>
</evidence>
<evidence type="ECO:0000256" key="4">
    <source>
        <dbReference type="ARBA" id="ARBA00023065"/>
    </source>
</evidence>
<dbReference type="AlphaFoldDB" id="A0A818JRC3"/>
<dbReference type="Proteomes" id="UP000663877">
    <property type="component" value="Unassembled WGS sequence"/>
</dbReference>
<dbReference type="PANTHER" id="PTHR13861">
    <property type="entry name" value="VACUOLAR ATP SYNTHASE SUBUNIT F"/>
    <property type="match status" value="1"/>
</dbReference>
<dbReference type="FunFam" id="3.40.50.10580:FF:000001">
    <property type="entry name" value="V-type proton ATPase subunit F"/>
    <property type="match status" value="1"/>
</dbReference>
<dbReference type="EMBL" id="CAJNOI010000085">
    <property type="protein sequence ID" value="CAF1030857.1"/>
    <property type="molecule type" value="Genomic_DNA"/>
</dbReference>
<dbReference type="PANTHER" id="PTHR13861:SF2">
    <property type="entry name" value="V-TYPE PROTON ATPASE SUBUNIT F"/>
    <property type="match status" value="1"/>
</dbReference>
<name>A0A818JRC3_9BILA</name>
<evidence type="ECO:0000313" key="9">
    <source>
        <dbReference type="EMBL" id="CAF1101925.1"/>
    </source>
</evidence>
<evidence type="ECO:0000313" key="13">
    <source>
        <dbReference type="EMBL" id="CAF3579070.1"/>
    </source>
</evidence>
<dbReference type="Proteomes" id="UP000663881">
    <property type="component" value="Unassembled WGS sequence"/>
</dbReference>
<keyword evidence="2 5" id="KW-0813">Transport</keyword>
<dbReference type="GO" id="GO:0033180">
    <property type="term" value="C:proton-transporting V-type ATPase, V1 domain"/>
    <property type="evidence" value="ECO:0007669"/>
    <property type="project" value="InterPro"/>
</dbReference>
<evidence type="ECO:0000256" key="1">
    <source>
        <dbReference type="ARBA" id="ARBA00010148"/>
    </source>
</evidence>
<proteinExistence type="inferred from homology"/>
<dbReference type="EMBL" id="CAJOAZ010000214">
    <property type="protein sequence ID" value="CAF3579070.1"/>
    <property type="molecule type" value="Genomic_DNA"/>
</dbReference>
<dbReference type="EMBL" id="CAJNON010000142">
    <property type="protein sequence ID" value="CAF1026419.1"/>
    <property type="molecule type" value="Genomic_DNA"/>
</dbReference>
<dbReference type="Proteomes" id="UP000663844">
    <property type="component" value="Unassembled WGS sequence"/>
</dbReference>
<dbReference type="Proteomes" id="UP000663891">
    <property type="component" value="Unassembled WGS sequence"/>
</dbReference>
<dbReference type="Proteomes" id="UP000663860">
    <property type="component" value="Unassembled WGS sequence"/>
</dbReference>
<evidence type="ECO:0000313" key="15">
    <source>
        <dbReference type="Proteomes" id="UP000663832"/>
    </source>
</evidence>
<comment type="caution">
    <text evidence="12">The sequence shown here is derived from an EMBL/GenBank/DDBJ whole genome shotgun (WGS) entry which is preliminary data.</text>
</comment>
<dbReference type="EMBL" id="CAJOAY010000119">
    <property type="protein sequence ID" value="CAF3546327.1"/>
    <property type="molecule type" value="Genomic_DNA"/>
</dbReference>
<dbReference type="Gene3D" id="3.40.50.10580">
    <property type="entry name" value="ATPase, V1 complex, subunit F"/>
    <property type="match status" value="1"/>
</dbReference>
<gene>
    <name evidence="8" type="ORF">BJG266_LOCUS17524</name>
    <name evidence="6" type="ORF">IZO911_LOCUS17414</name>
    <name evidence="11" type="ORF">JYZ213_LOCUS23061</name>
    <name evidence="14" type="ORF">KXQ929_LOCUS7994</name>
    <name evidence="12" type="ORF">OKA104_LOCUS3859</name>
    <name evidence="13" type="ORF">OXD698_LOCUS5312</name>
    <name evidence="9" type="ORF">QVE165_LOCUS20346</name>
    <name evidence="10" type="ORF">QVE165_LOCUS20559</name>
    <name evidence="7" type="ORF">VCS650_LOCUS16084</name>
</gene>
<evidence type="ECO:0000313" key="7">
    <source>
        <dbReference type="EMBL" id="CAF1026419.1"/>
    </source>
</evidence>
<keyword evidence="15" id="KW-1185">Reference proteome</keyword>
<evidence type="ECO:0000256" key="3">
    <source>
        <dbReference type="ARBA" id="ARBA00022781"/>
    </source>
</evidence>
<dbReference type="InterPro" id="IPR008218">
    <property type="entry name" value="ATPase_V1-cplx_f_g_su"/>
</dbReference>
<organism evidence="12 16">
    <name type="scientific">Adineta steineri</name>
    <dbReference type="NCBI Taxonomy" id="433720"/>
    <lineage>
        <taxon>Eukaryota</taxon>
        <taxon>Metazoa</taxon>
        <taxon>Spiralia</taxon>
        <taxon>Gnathifera</taxon>
        <taxon>Rotifera</taxon>
        <taxon>Eurotatoria</taxon>
        <taxon>Bdelloidea</taxon>
        <taxon>Adinetida</taxon>
        <taxon>Adinetidae</taxon>
        <taxon>Adineta</taxon>
    </lineage>
</organism>
<comment type="function">
    <text evidence="5">Subunit of the V1 complex of vacuolar(H+)-ATPase (V-ATPase), a multisubunit enzyme composed of a peripheral complex (V1) that hydrolyzes ATP and a membrane integral complex (V0) that translocates protons. V-ATPase is responsible for acidifying and maintaining the pH of intracellular compartments.</text>
</comment>
<reference evidence="12" key="1">
    <citation type="submission" date="2021-02" db="EMBL/GenBank/DDBJ databases">
        <authorList>
            <person name="Nowell W R."/>
        </authorList>
    </citation>
    <scope>NUCLEOTIDE SEQUENCE</scope>
</reference>
<dbReference type="EMBL" id="CAJNOG010000268">
    <property type="protein sequence ID" value="CAF1131757.1"/>
    <property type="molecule type" value="Genomic_DNA"/>
</dbReference>
<dbReference type="EMBL" id="CAJNOM010000129">
    <property type="protein sequence ID" value="CAF1105825.1"/>
    <property type="molecule type" value="Genomic_DNA"/>
</dbReference>
<dbReference type="OrthoDB" id="10261947at2759"/>
<dbReference type="PIRSF" id="PIRSF015945">
    <property type="entry name" value="ATPase_V1_F_euk"/>
    <property type="match status" value="1"/>
</dbReference>
<evidence type="ECO:0000313" key="12">
    <source>
        <dbReference type="EMBL" id="CAF3546327.1"/>
    </source>
</evidence>
<dbReference type="GO" id="GO:0046961">
    <property type="term" value="F:proton-transporting ATPase activity, rotational mechanism"/>
    <property type="evidence" value="ECO:0007669"/>
    <property type="project" value="InterPro"/>
</dbReference>
<evidence type="ECO:0000313" key="11">
    <source>
        <dbReference type="EMBL" id="CAF1131757.1"/>
    </source>
</evidence>
<evidence type="ECO:0000256" key="2">
    <source>
        <dbReference type="ARBA" id="ARBA00022448"/>
    </source>
</evidence>
<dbReference type="EMBL" id="CAJNOE010000162">
    <property type="protein sequence ID" value="CAF0996764.1"/>
    <property type="molecule type" value="Genomic_DNA"/>
</dbReference>
<evidence type="ECO:0000256" key="5">
    <source>
        <dbReference type="PIRNR" id="PIRNR015945"/>
    </source>
</evidence>
<evidence type="ECO:0000313" key="14">
    <source>
        <dbReference type="EMBL" id="CAF3655395.1"/>
    </source>
</evidence>
<protein>
    <recommendedName>
        <fullName evidence="5">V-type proton ATPase subunit F</fullName>
    </recommendedName>
</protein>
<dbReference type="NCBIfam" id="TIGR01101">
    <property type="entry name" value="V_ATP_synt_F"/>
    <property type="match status" value="1"/>
</dbReference>
<accession>A0A818JRC3</accession>
<dbReference type="EMBL" id="CAJOBB010000339">
    <property type="protein sequence ID" value="CAF3655395.1"/>
    <property type="molecule type" value="Genomic_DNA"/>
</dbReference>
<keyword evidence="3 5" id="KW-0375">Hydrogen ion transport</keyword>
<dbReference type="SUPFAM" id="SSF159468">
    <property type="entry name" value="AtpF-like"/>
    <property type="match status" value="1"/>
</dbReference>
<dbReference type="Pfam" id="PF01990">
    <property type="entry name" value="ATP-synt_F"/>
    <property type="match status" value="1"/>
</dbReference>
<comment type="similarity">
    <text evidence="1 5">Belongs to the V-ATPase F subunit family.</text>
</comment>
<dbReference type="Proteomes" id="UP000663832">
    <property type="component" value="Unassembled WGS sequence"/>
</dbReference>
<dbReference type="InterPro" id="IPR005772">
    <property type="entry name" value="ATPase_V1-cplx_fsu_euk"/>
</dbReference>